<protein>
    <submittedName>
        <fullName evidence="2">Transposase</fullName>
    </submittedName>
</protein>
<dbReference type="SUPFAM" id="SSF53098">
    <property type="entry name" value="Ribonuclease H-like"/>
    <property type="match status" value="1"/>
</dbReference>
<proteinExistence type="predicted"/>
<name>A0ABV6CAH8_9GAMM</name>
<organism evidence="2 3">
    <name type="scientific">Thorsellia kenyensis</name>
    <dbReference type="NCBI Taxonomy" id="1549888"/>
    <lineage>
        <taxon>Bacteria</taxon>
        <taxon>Pseudomonadati</taxon>
        <taxon>Pseudomonadota</taxon>
        <taxon>Gammaproteobacteria</taxon>
        <taxon>Enterobacterales</taxon>
        <taxon>Thorselliaceae</taxon>
        <taxon>Thorsellia</taxon>
    </lineage>
</organism>
<evidence type="ECO:0000313" key="2">
    <source>
        <dbReference type="EMBL" id="MFC0179987.1"/>
    </source>
</evidence>
<comment type="caution">
    <text evidence="2">The sequence shown here is derived from an EMBL/GenBank/DDBJ whole genome shotgun (WGS) entry which is preliminary data.</text>
</comment>
<accession>A0ABV6CAH8</accession>
<gene>
    <name evidence="2" type="ORF">ACFFIT_07825</name>
</gene>
<keyword evidence="3" id="KW-1185">Reference proteome</keyword>
<dbReference type="Pfam" id="PF01609">
    <property type="entry name" value="DDE_Tnp_1"/>
    <property type="match status" value="1"/>
</dbReference>
<dbReference type="Proteomes" id="UP001589758">
    <property type="component" value="Unassembled WGS sequence"/>
</dbReference>
<reference evidence="2 3" key="1">
    <citation type="submission" date="2024-09" db="EMBL/GenBank/DDBJ databases">
        <authorList>
            <person name="Sun Q."/>
            <person name="Mori K."/>
        </authorList>
    </citation>
    <scope>NUCLEOTIDE SEQUENCE [LARGE SCALE GENOMIC DNA]</scope>
    <source>
        <strain evidence="2 3">CCM 8545</strain>
    </source>
</reference>
<evidence type="ECO:0000259" key="1">
    <source>
        <dbReference type="Pfam" id="PF01609"/>
    </source>
</evidence>
<dbReference type="InterPro" id="IPR002559">
    <property type="entry name" value="Transposase_11"/>
</dbReference>
<dbReference type="RefSeq" id="WP_385877097.1">
    <property type="nucleotide sequence ID" value="NZ_JBHLXE010000087.1"/>
</dbReference>
<dbReference type="InterPro" id="IPR012337">
    <property type="entry name" value="RNaseH-like_sf"/>
</dbReference>
<evidence type="ECO:0000313" key="3">
    <source>
        <dbReference type="Proteomes" id="UP001589758"/>
    </source>
</evidence>
<sequence>MQKILSLYGLRWQIELFFKELKSFFSLKKVSTGNTHIIKMLI</sequence>
<dbReference type="EMBL" id="JBHLXE010000087">
    <property type="protein sequence ID" value="MFC0179987.1"/>
    <property type="molecule type" value="Genomic_DNA"/>
</dbReference>
<feature type="domain" description="Transposase IS4-like" evidence="1">
    <location>
        <begin position="2"/>
        <end position="31"/>
    </location>
</feature>